<organism evidence="3 4">
    <name type="scientific">Plasmopara halstedii</name>
    <name type="common">Downy mildew of sunflower</name>
    <dbReference type="NCBI Taxonomy" id="4781"/>
    <lineage>
        <taxon>Eukaryota</taxon>
        <taxon>Sar</taxon>
        <taxon>Stramenopiles</taxon>
        <taxon>Oomycota</taxon>
        <taxon>Peronosporomycetes</taxon>
        <taxon>Peronosporales</taxon>
        <taxon>Peronosporaceae</taxon>
        <taxon>Plasmopara</taxon>
    </lineage>
</organism>
<dbReference type="InterPro" id="IPR041442">
    <property type="entry name" value="PIH1D1/2/3_CS-like"/>
</dbReference>
<evidence type="ECO:0000256" key="1">
    <source>
        <dbReference type="ARBA" id="ARBA00008511"/>
    </source>
</evidence>
<dbReference type="Proteomes" id="UP000054928">
    <property type="component" value="Unassembled WGS sequence"/>
</dbReference>
<dbReference type="OMA" id="ESMVVHK"/>
<dbReference type="GO" id="GO:0005737">
    <property type="term" value="C:cytoplasm"/>
    <property type="evidence" value="ECO:0007669"/>
    <property type="project" value="TreeGrafter"/>
</dbReference>
<dbReference type="STRING" id="4781.A0A0P1AMW6"/>
<accession>A0A0P1AMW6</accession>
<name>A0A0P1AMW6_PLAHL</name>
<keyword evidence="4" id="KW-1185">Reference proteome</keyword>
<dbReference type="AlphaFoldDB" id="A0A0P1AMW6"/>
<dbReference type="GO" id="GO:0070286">
    <property type="term" value="P:axonemal dynein complex assembly"/>
    <property type="evidence" value="ECO:0007669"/>
    <property type="project" value="InterPro"/>
</dbReference>
<dbReference type="GeneID" id="36408048"/>
<sequence length="180" mass="20452">MEVAGSELLALNNLLTGLSNAQDVKETYEITPSTLNGASAKLPEVTRPIGQIYQKDPKSIWSMDEVPSDDEDDDFDTRARPKFEILYKQNIMTEDIFLGLSDKDPSSAHCEAMVIRLECPDHQLEDIELDVKRQKLIVLSSTLKLALHLPYPVHHHEGHAKWDHQTQSLIVTLPIIRDEW</sequence>
<dbReference type="PANTHER" id="PTHR21083">
    <property type="entry name" value="TWISTER"/>
    <property type="match status" value="1"/>
</dbReference>
<evidence type="ECO:0000259" key="2">
    <source>
        <dbReference type="Pfam" id="PF18201"/>
    </source>
</evidence>
<dbReference type="PANTHER" id="PTHR21083:SF0">
    <property type="entry name" value="DYNEIN AXONEMAL ASSEMBLY FACTOR 6"/>
    <property type="match status" value="1"/>
</dbReference>
<dbReference type="RefSeq" id="XP_024579111.1">
    <property type="nucleotide sequence ID" value="XM_024728655.1"/>
</dbReference>
<feature type="domain" description="PIH1D1/2/3 CS-like" evidence="2">
    <location>
        <begin position="79"/>
        <end position="176"/>
    </location>
</feature>
<dbReference type="EMBL" id="CCYD01000645">
    <property type="protein sequence ID" value="CEG42742.1"/>
    <property type="molecule type" value="Genomic_DNA"/>
</dbReference>
<dbReference type="InterPro" id="IPR026697">
    <property type="entry name" value="DNAAF6"/>
</dbReference>
<dbReference type="GO" id="GO:0051087">
    <property type="term" value="F:protein-folding chaperone binding"/>
    <property type="evidence" value="ECO:0007669"/>
    <property type="project" value="InterPro"/>
</dbReference>
<evidence type="ECO:0000313" key="3">
    <source>
        <dbReference type="EMBL" id="CEG42742.1"/>
    </source>
</evidence>
<dbReference type="OrthoDB" id="25887at2759"/>
<reference evidence="4" key="1">
    <citation type="submission" date="2014-09" db="EMBL/GenBank/DDBJ databases">
        <authorList>
            <person name="Sharma Rahul"/>
            <person name="Thines Marco"/>
        </authorList>
    </citation>
    <scope>NUCLEOTIDE SEQUENCE [LARGE SCALE GENOMIC DNA]</scope>
</reference>
<protein>
    <submittedName>
        <fullName evidence="3">PIH1 domain-containing protein 3</fullName>
    </submittedName>
</protein>
<dbReference type="Pfam" id="PF18201">
    <property type="entry name" value="PIH1_CS"/>
    <property type="match status" value="1"/>
</dbReference>
<evidence type="ECO:0000313" key="4">
    <source>
        <dbReference type="Proteomes" id="UP000054928"/>
    </source>
</evidence>
<comment type="similarity">
    <text evidence="1">Belongs to the PIH1 family.</text>
</comment>
<dbReference type="GO" id="GO:0045505">
    <property type="term" value="F:dynein intermediate chain binding"/>
    <property type="evidence" value="ECO:0007669"/>
    <property type="project" value="TreeGrafter"/>
</dbReference>
<proteinExistence type="inferred from homology"/>